<name>A0A0L7LGR3_OPEBR</name>
<dbReference type="Proteomes" id="UP000037510">
    <property type="component" value="Unassembled WGS sequence"/>
</dbReference>
<evidence type="ECO:0000313" key="2">
    <source>
        <dbReference type="Proteomes" id="UP000037510"/>
    </source>
</evidence>
<proteinExistence type="predicted"/>
<dbReference type="SUPFAM" id="SSF53254">
    <property type="entry name" value="Phosphoglycerate mutase-like"/>
    <property type="match status" value="1"/>
</dbReference>
<evidence type="ECO:0000313" key="1">
    <source>
        <dbReference type="EMBL" id="KOB74386.1"/>
    </source>
</evidence>
<gene>
    <name evidence="1" type="ORF">OBRU01_06594</name>
</gene>
<dbReference type="InterPro" id="IPR029033">
    <property type="entry name" value="His_PPase_superfam"/>
</dbReference>
<dbReference type="GO" id="GO:0016791">
    <property type="term" value="F:phosphatase activity"/>
    <property type="evidence" value="ECO:0007669"/>
    <property type="project" value="UniProtKB-ARBA"/>
</dbReference>
<keyword evidence="2" id="KW-1185">Reference proteome</keyword>
<accession>A0A0L7LGR3</accession>
<sequence>MNLNTPICMQLYNKILHYSTMEYDNDENTWRRSQTPKPEPSCHQQIPKRSTSLAVVLFRHGARTPVVSYNSDPYKNYQWPDGLGGLTNA</sequence>
<organism evidence="1 2">
    <name type="scientific">Operophtera brumata</name>
    <name type="common">Winter moth</name>
    <name type="synonym">Phalaena brumata</name>
    <dbReference type="NCBI Taxonomy" id="104452"/>
    <lineage>
        <taxon>Eukaryota</taxon>
        <taxon>Metazoa</taxon>
        <taxon>Ecdysozoa</taxon>
        <taxon>Arthropoda</taxon>
        <taxon>Hexapoda</taxon>
        <taxon>Insecta</taxon>
        <taxon>Pterygota</taxon>
        <taxon>Neoptera</taxon>
        <taxon>Endopterygota</taxon>
        <taxon>Lepidoptera</taxon>
        <taxon>Glossata</taxon>
        <taxon>Ditrysia</taxon>
        <taxon>Geometroidea</taxon>
        <taxon>Geometridae</taxon>
        <taxon>Larentiinae</taxon>
        <taxon>Operophtera</taxon>
    </lineage>
</organism>
<comment type="caution">
    <text evidence="1">The sequence shown here is derived from an EMBL/GenBank/DDBJ whole genome shotgun (WGS) entry which is preliminary data.</text>
</comment>
<protein>
    <submittedName>
        <fullName evidence="1">Lysosomal acid phosphatase</fullName>
    </submittedName>
</protein>
<dbReference type="Gene3D" id="3.40.50.1240">
    <property type="entry name" value="Phosphoglycerate mutase-like"/>
    <property type="match status" value="1"/>
</dbReference>
<reference evidence="1 2" key="1">
    <citation type="journal article" date="2015" name="Genome Biol. Evol.">
        <title>The genome of winter moth (Operophtera brumata) provides a genomic perspective on sexual dimorphism and phenology.</title>
        <authorList>
            <person name="Derks M.F."/>
            <person name="Smit S."/>
            <person name="Salis L."/>
            <person name="Schijlen E."/>
            <person name="Bossers A."/>
            <person name="Mateman C."/>
            <person name="Pijl A.S."/>
            <person name="de Ridder D."/>
            <person name="Groenen M.A."/>
            <person name="Visser M.E."/>
            <person name="Megens H.J."/>
        </authorList>
    </citation>
    <scope>NUCLEOTIDE SEQUENCE [LARGE SCALE GENOMIC DNA]</scope>
    <source>
        <strain evidence="1">WM2013NL</strain>
        <tissue evidence="1">Head and thorax</tissue>
    </source>
</reference>
<dbReference type="EMBL" id="JTDY01001255">
    <property type="protein sequence ID" value="KOB74386.1"/>
    <property type="molecule type" value="Genomic_DNA"/>
</dbReference>
<dbReference type="AlphaFoldDB" id="A0A0L7LGR3"/>